<evidence type="ECO:0000256" key="2">
    <source>
        <dbReference type="SAM" id="SignalP"/>
    </source>
</evidence>
<organism evidence="3 4">
    <name type="scientific">Fasciolopsis buskii</name>
    <dbReference type="NCBI Taxonomy" id="27845"/>
    <lineage>
        <taxon>Eukaryota</taxon>
        <taxon>Metazoa</taxon>
        <taxon>Spiralia</taxon>
        <taxon>Lophotrochozoa</taxon>
        <taxon>Platyhelminthes</taxon>
        <taxon>Trematoda</taxon>
        <taxon>Digenea</taxon>
        <taxon>Plagiorchiida</taxon>
        <taxon>Echinostomata</taxon>
        <taxon>Echinostomatoidea</taxon>
        <taxon>Fasciolidae</taxon>
        <taxon>Fasciolopsis</taxon>
    </lineage>
</organism>
<feature type="transmembrane region" description="Helical" evidence="1">
    <location>
        <begin position="38"/>
        <end position="70"/>
    </location>
</feature>
<proteinExistence type="predicted"/>
<evidence type="ECO:0000313" key="3">
    <source>
        <dbReference type="EMBL" id="KAA0190804.1"/>
    </source>
</evidence>
<sequence length="83" mass="9072">MKVSVIALVVCFLLVTIDVLSAQDTVDSTQQESRTTNYYAEIIVSLIEIMYAVIGLLVANAILTLILFVLGLVRCLCPDHCVV</sequence>
<protein>
    <submittedName>
        <fullName evidence="3">Uncharacterized protein</fullName>
    </submittedName>
</protein>
<accession>A0A8E0RRM8</accession>
<evidence type="ECO:0000313" key="4">
    <source>
        <dbReference type="Proteomes" id="UP000728185"/>
    </source>
</evidence>
<name>A0A8E0RRM8_9TREM</name>
<reference evidence="3" key="1">
    <citation type="submission" date="2019-05" db="EMBL/GenBank/DDBJ databases">
        <title>Annotation for the trematode Fasciolopsis buski.</title>
        <authorList>
            <person name="Choi Y.-J."/>
        </authorList>
    </citation>
    <scope>NUCLEOTIDE SEQUENCE</scope>
    <source>
        <strain evidence="3">HT</strain>
        <tissue evidence="3">Whole worm</tissue>
    </source>
</reference>
<keyword evidence="1" id="KW-0472">Membrane</keyword>
<keyword evidence="4" id="KW-1185">Reference proteome</keyword>
<feature type="signal peptide" evidence="2">
    <location>
        <begin position="1"/>
        <end position="22"/>
    </location>
</feature>
<dbReference type="Proteomes" id="UP000728185">
    <property type="component" value="Unassembled WGS sequence"/>
</dbReference>
<comment type="caution">
    <text evidence="3">The sequence shown here is derived from an EMBL/GenBank/DDBJ whole genome shotgun (WGS) entry which is preliminary data.</text>
</comment>
<feature type="chain" id="PRO_5034316404" evidence="2">
    <location>
        <begin position="23"/>
        <end position="83"/>
    </location>
</feature>
<keyword evidence="1" id="KW-1133">Transmembrane helix</keyword>
<dbReference type="EMBL" id="LUCM01006773">
    <property type="protein sequence ID" value="KAA0190804.1"/>
    <property type="molecule type" value="Genomic_DNA"/>
</dbReference>
<gene>
    <name evidence="3" type="ORF">FBUS_07637</name>
</gene>
<evidence type="ECO:0000256" key="1">
    <source>
        <dbReference type="SAM" id="Phobius"/>
    </source>
</evidence>
<keyword evidence="2" id="KW-0732">Signal</keyword>
<dbReference type="AlphaFoldDB" id="A0A8E0RRM8"/>
<keyword evidence="1" id="KW-0812">Transmembrane</keyword>